<name>A0A016UQL8_9BILA</name>
<evidence type="ECO:0000313" key="1">
    <source>
        <dbReference type="EMBL" id="EYC17117.1"/>
    </source>
</evidence>
<organism evidence="1 2">
    <name type="scientific">Ancylostoma ceylanicum</name>
    <dbReference type="NCBI Taxonomy" id="53326"/>
    <lineage>
        <taxon>Eukaryota</taxon>
        <taxon>Metazoa</taxon>
        <taxon>Ecdysozoa</taxon>
        <taxon>Nematoda</taxon>
        <taxon>Chromadorea</taxon>
        <taxon>Rhabditida</taxon>
        <taxon>Rhabditina</taxon>
        <taxon>Rhabditomorpha</taxon>
        <taxon>Strongyloidea</taxon>
        <taxon>Ancylostomatidae</taxon>
        <taxon>Ancylostomatinae</taxon>
        <taxon>Ancylostoma</taxon>
    </lineage>
</organism>
<evidence type="ECO:0000313" key="2">
    <source>
        <dbReference type="Proteomes" id="UP000024635"/>
    </source>
</evidence>
<keyword evidence="2" id="KW-1185">Reference proteome</keyword>
<proteinExistence type="predicted"/>
<reference evidence="2" key="1">
    <citation type="journal article" date="2015" name="Nat. Genet.">
        <title>The genome and transcriptome of the zoonotic hookworm Ancylostoma ceylanicum identify infection-specific gene families.</title>
        <authorList>
            <person name="Schwarz E.M."/>
            <person name="Hu Y."/>
            <person name="Antoshechkin I."/>
            <person name="Miller M.M."/>
            <person name="Sternberg P.W."/>
            <person name="Aroian R.V."/>
        </authorList>
    </citation>
    <scope>NUCLEOTIDE SEQUENCE</scope>
    <source>
        <strain evidence="2">HY135</strain>
    </source>
</reference>
<gene>
    <name evidence="1" type="primary">Acey_s0031.g2280</name>
    <name evidence="1" type="ORF">Y032_0031g2280</name>
</gene>
<sequence length="98" mass="11141">MSLRGTDPKVVRLIRGETNHIINILNNHASLFLFGGSNEGLRRNLYQAALTQNTIAYRFYLGAWLHPSKIFQDLDASLTLPRVNMLTPVLTIGEIVWY</sequence>
<accession>A0A016UQL8</accession>
<dbReference type="Proteomes" id="UP000024635">
    <property type="component" value="Unassembled WGS sequence"/>
</dbReference>
<protein>
    <submittedName>
        <fullName evidence="1">Uncharacterized protein</fullName>
    </submittedName>
</protein>
<dbReference type="EMBL" id="JARK01001367">
    <property type="protein sequence ID" value="EYC17117.1"/>
    <property type="molecule type" value="Genomic_DNA"/>
</dbReference>
<comment type="caution">
    <text evidence="1">The sequence shown here is derived from an EMBL/GenBank/DDBJ whole genome shotgun (WGS) entry which is preliminary data.</text>
</comment>
<dbReference type="AlphaFoldDB" id="A0A016UQL8"/>